<accession>A0ACC2VKU6</accession>
<comment type="caution">
    <text evidence="1">The sequence shown here is derived from an EMBL/GenBank/DDBJ whole genome shotgun (WGS) entry which is preliminary data.</text>
</comment>
<evidence type="ECO:0000313" key="2">
    <source>
        <dbReference type="Proteomes" id="UP001241377"/>
    </source>
</evidence>
<dbReference type="Proteomes" id="UP001241377">
    <property type="component" value="Unassembled WGS sequence"/>
</dbReference>
<reference evidence="1" key="1">
    <citation type="submission" date="2023-04" db="EMBL/GenBank/DDBJ databases">
        <title>Draft Genome sequencing of Naganishia species isolated from polar environments using Oxford Nanopore Technology.</title>
        <authorList>
            <person name="Leo P."/>
            <person name="Venkateswaran K."/>
        </authorList>
    </citation>
    <scope>NUCLEOTIDE SEQUENCE</scope>
    <source>
        <strain evidence="1">MNA-CCFEE 5261</strain>
    </source>
</reference>
<organism evidence="1 2">
    <name type="scientific">Naganishia cerealis</name>
    <dbReference type="NCBI Taxonomy" id="610337"/>
    <lineage>
        <taxon>Eukaryota</taxon>
        <taxon>Fungi</taxon>
        <taxon>Dikarya</taxon>
        <taxon>Basidiomycota</taxon>
        <taxon>Agaricomycotina</taxon>
        <taxon>Tremellomycetes</taxon>
        <taxon>Filobasidiales</taxon>
        <taxon>Filobasidiaceae</taxon>
        <taxon>Naganishia</taxon>
    </lineage>
</organism>
<proteinExistence type="predicted"/>
<gene>
    <name evidence="1" type="ORF">QFC19_006033</name>
</gene>
<sequence length="81" mass="9348">MAGTLRPDPQFQRFNTAKELLGHHFRFKPRSALFSFVSMGVVPAALVYFAYEKEGQMPWTRQFRKAPVLSGEEYVPRAKDL</sequence>
<keyword evidence="2" id="KW-1185">Reference proteome</keyword>
<protein>
    <submittedName>
        <fullName evidence="1">Uncharacterized protein</fullName>
    </submittedName>
</protein>
<dbReference type="EMBL" id="JASBWR010000070">
    <property type="protein sequence ID" value="KAJ9099421.1"/>
    <property type="molecule type" value="Genomic_DNA"/>
</dbReference>
<name>A0ACC2VKU6_9TREE</name>
<evidence type="ECO:0000313" key="1">
    <source>
        <dbReference type="EMBL" id="KAJ9099421.1"/>
    </source>
</evidence>